<dbReference type="OrthoDB" id="9931655at2"/>
<dbReference type="EMBL" id="PVTQ01000037">
    <property type="protein sequence ID" value="PRY82921.1"/>
    <property type="molecule type" value="Genomic_DNA"/>
</dbReference>
<dbReference type="AlphaFoldDB" id="A0A2T0W873"/>
<evidence type="ECO:0000313" key="2">
    <source>
        <dbReference type="Proteomes" id="UP000238392"/>
    </source>
</evidence>
<evidence type="ECO:0000313" key="1">
    <source>
        <dbReference type="EMBL" id="PRY82921.1"/>
    </source>
</evidence>
<keyword evidence="2" id="KW-1185">Reference proteome</keyword>
<dbReference type="RefSeq" id="WP_106269028.1">
    <property type="nucleotide sequence ID" value="NZ_PVTQ01000037.1"/>
</dbReference>
<gene>
    <name evidence="1" type="ORF">CLV74_1378</name>
</gene>
<proteinExistence type="predicted"/>
<name>A0A2T0W873_9RHOB</name>
<sequence>MATAVAITRPAQTKSTRDYSAHILRRNFLQLLTDIDTATAAELELTWASEGLPGGMGDPAVSKYLRESEAAWDRVTDCLAATTAAATGVGNSCVLRKMTYCLRSVLSSESSGEFDREIAAARRLIAETCILPNASVADRDFFTVLQAVAARLDGLDSLDLYRSGAPDPQLNLH</sequence>
<comment type="caution">
    <text evidence="1">The sequence shown here is derived from an EMBL/GenBank/DDBJ whole genome shotgun (WGS) entry which is preliminary data.</text>
</comment>
<protein>
    <submittedName>
        <fullName evidence="1">Uncharacterized protein</fullName>
    </submittedName>
</protein>
<dbReference type="Proteomes" id="UP000238392">
    <property type="component" value="Unassembled WGS sequence"/>
</dbReference>
<organism evidence="1 2">
    <name type="scientific">Donghicola tyrosinivorans</name>
    <dbReference type="NCBI Taxonomy" id="1652492"/>
    <lineage>
        <taxon>Bacteria</taxon>
        <taxon>Pseudomonadati</taxon>
        <taxon>Pseudomonadota</taxon>
        <taxon>Alphaproteobacteria</taxon>
        <taxon>Rhodobacterales</taxon>
        <taxon>Roseobacteraceae</taxon>
        <taxon>Donghicola</taxon>
    </lineage>
</organism>
<accession>A0A2T0W873</accession>
<reference evidence="1 2" key="1">
    <citation type="submission" date="2018-03" db="EMBL/GenBank/DDBJ databases">
        <title>Genomic Encyclopedia of Archaeal and Bacterial Type Strains, Phase II (KMG-II): from individual species to whole genera.</title>
        <authorList>
            <person name="Goeker M."/>
        </authorList>
    </citation>
    <scope>NUCLEOTIDE SEQUENCE [LARGE SCALE GENOMIC DNA]</scope>
    <source>
        <strain evidence="1 2">DSM 100212</strain>
    </source>
</reference>